<evidence type="ECO:0000313" key="2">
    <source>
        <dbReference type="EMBL" id="GBL98349.1"/>
    </source>
</evidence>
<proteinExistence type="predicted"/>
<accession>A0A4Y2C2K9</accession>
<feature type="compositionally biased region" description="Polar residues" evidence="1">
    <location>
        <begin position="1"/>
        <end position="16"/>
    </location>
</feature>
<name>A0A4Y2C2K9_ARAVE</name>
<evidence type="ECO:0000313" key="3">
    <source>
        <dbReference type="Proteomes" id="UP000499080"/>
    </source>
</evidence>
<dbReference type="AlphaFoldDB" id="A0A4Y2C2K9"/>
<reference evidence="2 3" key="1">
    <citation type="journal article" date="2019" name="Sci. Rep.">
        <title>Orb-weaving spider Araneus ventricosus genome elucidates the spidroin gene catalogue.</title>
        <authorList>
            <person name="Kono N."/>
            <person name="Nakamura H."/>
            <person name="Ohtoshi R."/>
            <person name="Moran D.A.P."/>
            <person name="Shinohara A."/>
            <person name="Yoshida Y."/>
            <person name="Fujiwara M."/>
            <person name="Mori M."/>
            <person name="Tomita M."/>
            <person name="Arakawa K."/>
        </authorList>
    </citation>
    <scope>NUCLEOTIDE SEQUENCE [LARGE SCALE GENOMIC DNA]</scope>
</reference>
<organism evidence="2 3">
    <name type="scientific">Araneus ventricosus</name>
    <name type="common">Orbweaver spider</name>
    <name type="synonym">Epeira ventricosa</name>
    <dbReference type="NCBI Taxonomy" id="182803"/>
    <lineage>
        <taxon>Eukaryota</taxon>
        <taxon>Metazoa</taxon>
        <taxon>Ecdysozoa</taxon>
        <taxon>Arthropoda</taxon>
        <taxon>Chelicerata</taxon>
        <taxon>Arachnida</taxon>
        <taxon>Araneae</taxon>
        <taxon>Araneomorphae</taxon>
        <taxon>Entelegynae</taxon>
        <taxon>Araneoidea</taxon>
        <taxon>Araneidae</taxon>
        <taxon>Araneus</taxon>
    </lineage>
</organism>
<evidence type="ECO:0000256" key="1">
    <source>
        <dbReference type="SAM" id="MobiDB-lite"/>
    </source>
</evidence>
<feature type="region of interest" description="Disordered" evidence="1">
    <location>
        <begin position="1"/>
        <end position="64"/>
    </location>
</feature>
<dbReference type="Proteomes" id="UP000499080">
    <property type="component" value="Unassembled WGS sequence"/>
</dbReference>
<protein>
    <submittedName>
        <fullName evidence="2">Uncharacterized protein</fullName>
    </submittedName>
</protein>
<sequence>MTRTTSQLAPSPNFRTTPEGGDLSPTVLTCTGPAYTESSSLESGFEPGTLRPPDLKTRRPRSHKSLRYQNTFGAIFCKNCYIETP</sequence>
<comment type="caution">
    <text evidence="2">The sequence shown here is derived from an EMBL/GenBank/DDBJ whole genome shotgun (WGS) entry which is preliminary data.</text>
</comment>
<keyword evidence="3" id="KW-1185">Reference proteome</keyword>
<dbReference type="EMBL" id="BGPR01000139">
    <property type="protein sequence ID" value="GBL98349.1"/>
    <property type="molecule type" value="Genomic_DNA"/>
</dbReference>
<gene>
    <name evidence="2" type="ORF">AVEN_187695_1</name>
</gene>